<evidence type="ECO:0000256" key="8">
    <source>
        <dbReference type="ARBA" id="ARBA00047308"/>
    </source>
</evidence>
<evidence type="ECO:0000256" key="5">
    <source>
        <dbReference type="ARBA" id="ARBA00022989"/>
    </source>
</evidence>
<dbReference type="SFLD" id="SFLDS00003">
    <property type="entry name" value="Haloacid_Dehalogenase"/>
    <property type="match status" value="1"/>
</dbReference>
<dbReference type="InterPro" id="IPR008250">
    <property type="entry name" value="ATPase_P-typ_transduc_dom_A_sf"/>
</dbReference>
<dbReference type="NCBIfam" id="TIGR01494">
    <property type="entry name" value="ATPase_P-type"/>
    <property type="match status" value="1"/>
</dbReference>
<name>A0A7M3MEP6_9BACT</name>
<feature type="compositionally biased region" description="Low complexity" evidence="10">
    <location>
        <begin position="747"/>
        <end position="758"/>
    </location>
</feature>
<dbReference type="SFLD" id="SFLDF00027">
    <property type="entry name" value="p-type_atpase"/>
    <property type="match status" value="1"/>
</dbReference>
<dbReference type="GO" id="GO:0046872">
    <property type="term" value="F:metal ion binding"/>
    <property type="evidence" value="ECO:0007669"/>
    <property type="project" value="UniProtKB-KW"/>
</dbReference>
<dbReference type="InterPro" id="IPR027256">
    <property type="entry name" value="P-typ_ATPase_IB"/>
</dbReference>
<dbReference type="InterPro" id="IPR023299">
    <property type="entry name" value="ATPase_P-typ_cyto_dom_N"/>
</dbReference>
<dbReference type="GO" id="GO:0016887">
    <property type="term" value="F:ATP hydrolysis activity"/>
    <property type="evidence" value="ECO:0007669"/>
    <property type="project" value="InterPro"/>
</dbReference>
<dbReference type="Proteomes" id="UP000448292">
    <property type="component" value="Unassembled WGS sequence"/>
</dbReference>
<keyword evidence="6" id="KW-0472">Membrane</keyword>
<dbReference type="InterPro" id="IPR001757">
    <property type="entry name" value="P_typ_ATPase"/>
</dbReference>
<organism evidence="12 13">
    <name type="scientific">Oceanidesulfovibrio indonesiensis</name>
    <dbReference type="NCBI Taxonomy" id="54767"/>
    <lineage>
        <taxon>Bacteria</taxon>
        <taxon>Pseudomonadati</taxon>
        <taxon>Thermodesulfobacteriota</taxon>
        <taxon>Desulfovibrionia</taxon>
        <taxon>Desulfovibrionales</taxon>
        <taxon>Desulfovibrionaceae</taxon>
        <taxon>Oceanidesulfovibrio</taxon>
    </lineage>
</organism>
<dbReference type="Gene3D" id="3.40.1110.10">
    <property type="entry name" value="Calcium-transporting ATPase, cytoplasmic domain N"/>
    <property type="match status" value="1"/>
</dbReference>
<dbReference type="EMBL" id="QMIE01000009">
    <property type="protein sequence ID" value="TVM16933.1"/>
    <property type="molecule type" value="Genomic_DNA"/>
</dbReference>
<dbReference type="Gene3D" id="3.40.50.1000">
    <property type="entry name" value="HAD superfamily/HAD-like"/>
    <property type="match status" value="1"/>
</dbReference>
<dbReference type="InterPro" id="IPR051014">
    <property type="entry name" value="Cation_Transport_ATPase_IB"/>
</dbReference>
<dbReference type="EC" id="7.2.2.12" evidence="7"/>
<evidence type="ECO:0000256" key="10">
    <source>
        <dbReference type="SAM" id="MobiDB-lite"/>
    </source>
</evidence>
<dbReference type="InterPro" id="IPR044492">
    <property type="entry name" value="P_typ_ATPase_HD_dom"/>
</dbReference>
<evidence type="ECO:0000256" key="6">
    <source>
        <dbReference type="ARBA" id="ARBA00023136"/>
    </source>
</evidence>
<dbReference type="AlphaFoldDB" id="A0A7M3MEP6"/>
<evidence type="ECO:0000256" key="3">
    <source>
        <dbReference type="ARBA" id="ARBA00022692"/>
    </source>
</evidence>
<dbReference type="PANTHER" id="PTHR48085:SF5">
    <property type="entry name" value="CADMIUM_ZINC-TRANSPORTING ATPASE HMA4-RELATED"/>
    <property type="match status" value="1"/>
</dbReference>
<keyword evidence="3" id="KW-0812">Transmembrane</keyword>
<dbReference type="GO" id="GO:0016463">
    <property type="term" value="F:P-type zinc transporter activity"/>
    <property type="evidence" value="ECO:0007669"/>
    <property type="project" value="UniProtKB-EC"/>
</dbReference>
<keyword evidence="5" id="KW-1133">Transmembrane helix</keyword>
<dbReference type="InterPro" id="IPR036412">
    <property type="entry name" value="HAD-like_sf"/>
</dbReference>
<dbReference type="PRINTS" id="PR00119">
    <property type="entry name" value="CATATPASE"/>
</dbReference>
<dbReference type="Gene3D" id="2.70.150.10">
    <property type="entry name" value="Calcium-transporting ATPase, cytoplasmic transduction domain A"/>
    <property type="match status" value="1"/>
</dbReference>
<dbReference type="GO" id="GO:0005886">
    <property type="term" value="C:plasma membrane"/>
    <property type="evidence" value="ECO:0007669"/>
    <property type="project" value="UniProtKB-SubCell"/>
</dbReference>
<feature type="domain" description="P-type ATPase A" evidence="11">
    <location>
        <begin position="240"/>
        <end position="337"/>
    </location>
</feature>
<evidence type="ECO:0000256" key="7">
    <source>
        <dbReference type="ARBA" id="ARBA00039097"/>
    </source>
</evidence>
<keyword evidence="9" id="KW-0067">ATP-binding</keyword>
<comment type="caution">
    <text evidence="12">The sequence shown here is derived from an EMBL/GenBank/DDBJ whole genome shotgun (WGS) entry which is preliminary data.</text>
</comment>
<evidence type="ECO:0000313" key="13">
    <source>
        <dbReference type="Proteomes" id="UP000448292"/>
    </source>
</evidence>
<protein>
    <recommendedName>
        <fullName evidence="7">P-type Zn(2+) transporter</fullName>
        <ecNumber evidence="7">7.2.2.12</ecNumber>
    </recommendedName>
</protein>
<keyword evidence="9" id="KW-0547">Nucleotide-binding</keyword>
<comment type="similarity">
    <text evidence="2 9">Belongs to the cation transport ATPase (P-type) (TC 3.A.3) family. Type IB subfamily.</text>
</comment>
<dbReference type="PANTHER" id="PTHR48085">
    <property type="entry name" value="CADMIUM/ZINC-TRANSPORTING ATPASE HMA2-RELATED"/>
    <property type="match status" value="1"/>
</dbReference>
<evidence type="ECO:0000256" key="1">
    <source>
        <dbReference type="ARBA" id="ARBA00004370"/>
    </source>
</evidence>
<evidence type="ECO:0000256" key="2">
    <source>
        <dbReference type="ARBA" id="ARBA00006024"/>
    </source>
</evidence>
<proteinExistence type="inferred from homology"/>
<dbReference type="SUPFAM" id="SSF81653">
    <property type="entry name" value="Calcium ATPase, transduction domain A"/>
    <property type="match status" value="1"/>
</dbReference>
<dbReference type="InterPro" id="IPR023214">
    <property type="entry name" value="HAD_sf"/>
</dbReference>
<keyword evidence="9" id="KW-0479">Metal-binding</keyword>
<dbReference type="PROSITE" id="PS00154">
    <property type="entry name" value="ATPASE_E1_E2"/>
    <property type="match status" value="1"/>
</dbReference>
<dbReference type="NCBIfam" id="TIGR01525">
    <property type="entry name" value="ATPase-IB_hvy"/>
    <property type="match status" value="1"/>
</dbReference>
<dbReference type="SFLD" id="SFLDG00002">
    <property type="entry name" value="C1.7:_P-type_atpase_like"/>
    <property type="match status" value="1"/>
</dbReference>
<keyword evidence="13" id="KW-1185">Reference proteome</keyword>
<dbReference type="InterPro" id="IPR018303">
    <property type="entry name" value="ATPase_P-typ_P_site"/>
</dbReference>
<reference evidence="12 13" key="1">
    <citation type="submission" date="2018-06" db="EMBL/GenBank/DDBJ databases">
        <title>Complete genome of Desulfovibrio indonesiensis P37SLT.</title>
        <authorList>
            <person name="Crispim J.S."/>
            <person name="Vidigal P.M.P."/>
            <person name="Silva L.C.F."/>
            <person name="Laguardia C.N."/>
            <person name="Araujo L.C."/>
            <person name="Dias R.S."/>
            <person name="Sousa M.P."/>
            <person name="Paula S.O."/>
            <person name="Silva C."/>
        </authorList>
    </citation>
    <scope>NUCLEOTIDE SEQUENCE [LARGE SCALE GENOMIC DNA]</scope>
    <source>
        <strain evidence="12 13">P37SLT</strain>
    </source>
</reference>
<evidence type="ECO:0000256" key="4">
    <source>
        <dbReference type="ARBA" id="ARBA00022967"/>
    </source>
</evidence>
<comment type="subcellular location">
    <subcellularLocation>
        <location evidence="9">Cell membrane</location>
    </subcellularLocation>
    <subcellularLocation>
        <location evidence="1">Membrane</location>
    </subcellularLocation>
</comment>
<dbReference type="Pfam" id="PF00122">
    <property type="entry name" value="E1-E2_ATPase"/>
    <property type="match status" value="1"/>
</dbReference>
<dbReference type="Pfam" id="PF00702">
    <property type="entry name" value="Hydrolase"/>
    <property type="match status" value="1"/>
</dbReference>
<evidence type="ECO:0000313" key="12">
    <source>
        <dbReference type="EMBL" id="TVM16933.1"/>
    </source>
</evidence>
<dbReference type="SUPFAM" id="SSF56784">
    <property type="entry name" value="HAD-like"/>
    <property type="match status" value="1"/>
</dbReference>
<accession>A0A7M3MEP6</accession>
<keyword evidence="4" id="KW-1278">Translocase</keyword>
<dbReference type="GO" id="GO:0005524">
    <property type="term" value="F:ATP binding"/>
    <property type="evidence" value="ECO:0007669"/>
    <property type="project" value="UniProtKB-UniRule"/>
</dbReference>
<dbReference type="InterPro" id="IPR059000">
    <property type="entry name" value="ATPase_P-type_domA"/>
</dbReference>
<evidence type="ECO:0000256" key="9">
    <source>
        <dbReference type="RuleBase" id="RU362081"/>
    </source>
</evidence>
<dbReference type="OrthoDB" id="9763278at2"/>
<feature type="region of interest" description="Disordered" evidence="10">
    <location>
        <begin position="746"/>
        <end position="767"/>
    </location>
</feature>
<comment type="catalytic activity">
    <reaction evidence="8">
        <text>Zn(2+)(in) + ATP + H2O = Zn(2+)(out) + ADP + phosphate + H(+)</text>
        <dbReference type="Rhea" id="RHEA:20621"/>
        <dbReference type="ChEBI" id="CHEBI:15377"/>
        <dbReference type="ChEBI" id="CHEBI:15378"/>
        <dbReference type="ChEBI" id="CHEBI:29105"/>
        <dbReference type="ChEBI" id="CHEBI:30616"/>
        <dbReference type="ChEBI" id="CHEBI:43474"/>
        <dbReference type="ChEBI" id="CHEBI:456216"/>
        <dbReference type="EC" id="7.2.2.12"/>
    </reaction>
</comment>
<keyword evidence="9" id="KW-1003">Cell membrane</keyword>
<gene>
    <name evidence="12" type="ORF">DPQ33_11055</name>
</gene>
<evidence type="ECO:0000259" key="11">
    <source>
        <dbReference type="Pfam" id="PF00122"/>
    </source>
</evidence>
<sequence length="767" mass="81098">MAYRLRRGAHRVLLVAPLTVPAKRVLVTPEATTECPAPACGAQRPGARATLDFTVVHELPRRLRLRSSRLLDPCLDVTYLEALLSAVDGVTSVRGNIRAQSLVVEYDGDPRCRAEVMSLLASIPVEAYLPDIHGDDASDPVRLAVRGALALATPFLARGIAGPLAWINGAPVIVQGLESLLMRGIKVETLDGSVVAFSLLRKDYVTANMIVSLLHLAHFMEHRLEHNATTLLKSLLRPQADEAWVLRDGLEVKTTLAEIAAGDHVICGAGEQIPVDGVVMDGEASLNTSSISGESVPAHAAPGDAVLSGSVVEEGRLVVEAREVGSSTHLARIGRYLETSLRYKSKAQRRTTELADRLAPATLALGLGLFLLTRDIRRSASVLTVDYSCALKLASPVTVRTNMYAAGKEGVLLKGAQALEAFADVETIVFDKTGTLTTGDLNITDVAPAPDVAPDLDENGLLALAAAAEEHYSHPVARAVVAEANARGLQLPALSQVDFIVAHGVAAFVEGKEVLVGSRHFVAEDEGVDCSAMDVLAAELRGQGKSLLYVASEKRLLGVIALRDSVRDEAAETLDGLKAAGIRRIVVLTGDHRQSAASLLDHLPQIDEVHAELKPEDKADIIRTLRDEYGSLAFVGDGVNDAPALVTADVGVSMPDAADLARESAAVVLLREDLRCLLVARETARRAEATMKTCFGATLGLNSTIILLAVAGAIPPVVSAALHNVGTIGILSFAAASSMRGFQSNKTLGTTGATPTETVDVHTHDLD</sequence>